<evidence type="ECO:0000313" key="2">
    <source>
        <dbReference type="Proteomes" id="UP000233551"/>
    </source>
</evidence>
<reference evidence="1 2" key="1">
    <citation type="submission" date="2017-11" db="EMBL/GenBank/DDBJ databases">
        <title>De-novo sequencing of pomegranate (Punica granatum L.) genome.</title>
        <authorList>
            <person name="Akparov Z."/>
            <person name="Amiraslanov A."/>
            <person name="Hajiyeva S."/>
            <person name="Abbasov M."/>
            <person name="Kaur K."/>
            <person name="Hamwieh A."/>
            <person name="Solovyev V."/>
            <person name="Salamov A."/>
            <person name="Braich B."/>
            <person name="Kosarev P."/>
            <person name="Mahmoud A."/>
            <person name="Hajiyev E."/>
            <person name="Babayeva S."/>
            <person name="Izzatullayeva V."/>
            <person name="Mammadov A."/>
            <person name="Mammadov A."/>
            <person name="Sharifova S."/>
            <person name="Ojaghi J."/>
            <person name="Eynullazada K."/>
            <person name="Bayramov B."/>
            <person name="Abdulazimova A."/>
            <person name="Shahmuradov I."/>
        </authorList>
    </citation>
    <scope>NUCLEOTIDE SEQUENCE [LARGE SCALE GENOMIC DNA]</scope>
    <source>
        <strain evidence="2">cv. AG2017</strain>
        <tissue evidence="1">Leaf</tissue>
    </source>
</reference>
<dbReference type="EMBL" id="PGOL01000414">
    <property type="protein sequence ID" value="PKI70938.1"/>
    <property type="molecule type" value="Genomic_DNA"/>
</dbReference>
<comment type="caution">
    <text evidence="1">The sequence shown here is derived from an EMBL/GenBank/DDBJ whole genome shotgun (WGS) entry which is preliminary data.</text>
</comment>
<accession>A0A2I0KR09</accession>
<sequence length="168" mass="19122">MPSPSKGPSRPSLFPVTRWSRAESRLTVHHRHFYRFLFVFSGKSTRSFRTKLDKLVQQPLGSRKHPCQVREATRNRSCKLIFPTARSSLFWTASLQPSLPTLKPLPILFPCIPRLGITSLRLRKVDFGVKEITTARESQREFSVNSSRELAETSCGLPKPQMVSSALK</sequence>
<protein>
    <submittedName>
        <fullName evidence="1">Uncharacterized protein</fullName>
    </submittedName>
</protein>
<proteinExistence type="predicted"/>
<name>A0A2I0KR09_PUNGR</name>
<dbReference type="Proteomes" id="UP000233551">
    <property type="component" value="Unassembled WGS sequence"/>
</dbReference>
<organism evidence="1 2">
    <name type="scientific">Punica granatum</name>
    <name type="common">Pomegranate</name>
    <dbReference type="NCBI Taxonomy" id="22663"/>
    <lineage>
        <taxon>Eukaryota</taxon>
        <taxon>Viridiplantae</taxon>
        <taxon>Streptophyta</taxon>
        <taxon>Embryophyta</taxon>
        <taxon>Tracheophyta</taxon>
        <taxon>Spermatophyta</taxon>
        <taxon>Magnoliopsida</taxon>
        <taxon>eudicotyledons</taxon>
        <taxon>Gunneridae</taxon>
        <taxon>Pentapetalae</taxon>
        <taxon>rosids</taxon>
        <taxon>malvids</taxon>
        <taxon>Myrtales</taxon>
        <taxon>Lythraceae</taxon>
        <taxon>Punica</taxon>
    </lineage>
</organism>
<gene>
    <name evidence="1" type="ORF">CRG98_008671</name>
</gene>
<dbReference type="AlphaFoldDB" id="A0A2I0KR09"/>
<evidence type="ECO:0000313" key="1">
    <source>
        <dbReference type="EMBL" id="PKI70938.1"/>
    </source>
</evidence>
<keyword evidence="2" id="KW-1185">Reference proteome</keyword>